<dbReference type="Pfam" id="PF00849">
    <property type="entry name" value="PseudoU_synth_2"/>
    <property type="match status" value="1"/>
</dbReference>
<dbReference type="GO" id="GO:0006396">
    <property type="term" value="P:RNA processing"/>
    <property type="evidence" value="ECO:0007669"/>
    <property type="project" value="UniProtKB-ARBA"/>
</dbReference>
<dbReference type="InterPro" id="IPR006145">
    <property type="entry name" value="PsdUridine_synth_RsuA/RluA"/>
</dbReference>
<dbReference type="Gene3D" id="3.30.2350.10">
    <property type="entry name" value="Pseudouridine synthase"/>
    <property type="match status" value="1"/>
</dbReference>
<dbReference type="GO" id="GO:0009982">
    <property type="term" value="F:pseudouridine synthase activity"/>
    <property type="evidence" value="ECO:0007669"/>
    <property type="project" value="InterPro"/>
</dbReference>
<dbReference type="SUPFAM" id="SSF55120">
    <property type="entry name" value="Pseudouridine synthase"/>
    <property type="match status" value="1"/>
</dbReference>
<dbReference type="EMBL" id="AP026866">
    <property type="protein sequence ID" value="BDS05768.1"/>
    <property type="molecule type" value="Genomic_DNA"/>
</dbReference>
<dbReference type="AlphaFoldDB" id="A0AAT9FIE0"/>
<dbReference type="GO" id="GO:0140098">
    <property type="term" value="F:catalytic activity, acting on RNA"/>
    <property type="evidence" value="ECO:0007669"/>
    <property type="project" value="UniProtKB-ARBA"/>
</dbReference>
<dbReference type="GO" id="GO:0001522">
    <property type="term" value="P:pseudouridine synthesis"/>
    <property type="evidence" value="ECO:0007669"/>
    <property type="project" value="InterPro"/>
</dbReference>
<accession>A0AAT9FIE0</accession>
<name>A0AAT9FIE0_9BACT</name>
<sequence>MAGVGHSSFIQDPMPKKAKPFKPVPKRFHPGSLPILYEDHDILVVDKPSGLLTVSTDRESDRTAFAYLMDYVRKGQAKSRSRVFIVHRLDRETSGLLVFAKSEESKRWLQQEWAEFNKTYFAVVRGHLAEKSGVFSSYLAENGVHKMVSVKSSDLGKLAKTAYKVIKESKAYSLLEIELMSGKKHQIRVHLSDQGHAVVGDKKYGQDEKGTKRLMLHAGSLTIKHPYTEEWMTFSSNAPHYFDALMKGPNA</sequence>
<evidence type="ECO:0000313" key="3">
    <source>
        <dbReference type="EMBL" id="BDS05768.1"/>
    </source>
</evidence>
<feature type="region of interest" description="Disordered" evidence="1">
    <location>
        <begin position="1"/>
        <end position="23"/>
    </location>
</feature>
<organism evidence="3">
    <name type="scientific">Oceaniferula spumae</name>
    <dbReference type="NCBI Taxonomy" id="2979115"/>
    <lineage>
        <taxon>Bacteria</taxon>
        <taxon>Pseudomonadati</taxon>
        <taxon>Verrucomicrobiota</taxon>
        <taxon>Verrucomicrobiia</taxon>
        <taxon>Verrucomicrobiales</taxon>
        <taxon>Verrucomicrobiaceae</taxon>
        <taxon>Oceaniferula</taxon>
    </lineage>
</organism>
<dbReference type="PANTHER" id="PTHR21600">
    <property type="entry name" value="MITOCHONDRIAL RNA PSEUDOURIDINE SYNTHASE"/>
    <property type="match status" value="1"/>
</dbReference>
<dbReference type="KEGG" id="osu:NT6N_08080"/>
<proteinExistence type="predicted"/>
<dbReference type="CDD" id="cd02869">
    <property type="entry name" value="PseudoU_synth_RluA_like"/>
    <property type="match status" value="1"/>
</dbReference>
<evidence type="ECO:0000256" key="1">
    <source>
        <dbReference type="SAM" id="MobiDB-lite"/>
    </source>
</evidence>
<feature type="domain" description="Pseudouridine synthase RsuA/RluA-like" evidence="2">
    <location>
        <begin position="41"/>
        <end position="192"/>
    </location>
</feature>
<dbReference type="InterPro" id="IPR006224">
    <property type="entry name" value="PsdUridine_synth_RluA-like_CS"/>
</dbReference>
<dbReference type="InterPro" id="IPR050188">
    <property type="entry name" value="RluA_PseudoU_synthase"/>
</dbReference>
<dbReference type="GO" id="GO:0003723">
    <property type="term" value="F:RNA binding"/>
    <property type="evidence" value="ECO:0007669"/>
    <property type="project" value="InterPro"/>
</dbReference>
<dbReference type="PROSITE" id="PS01129">
    <property type="entry name" value="PSI_RLU"/>
    <property type="match status" value="1"/>
</dbReference>
<reference evidence="3" key="1">
    <citation type="submission" date="2024-07" db="EMBL/GenBank/DDBJ databases">
        <title>Complete genome sequence of Verrucomicrobiaceae bacterium NT6N.</title>
        <authorList>
            <person name="Huang C."/>
            <person name="Takami H."/>
            <person name="Hamasaki K."/>
        </authorList>
    </citation>
    <scope>NUCLEOTIDE SEQUENCE</scope>
    <source>
        <strain evidence="3">NT6N</strain>
    </source>
</reference>
<evidence type="ECO:0000259" key="2">
    <source>
        <dbReference type="Pfam" id="PF00849"/>
    </source>
</evidence>
<dbReference type="InterPro" id="IPR020103">
    <property type="entry name" value="PsdUridine_synth_cat_dom_sf"/>
</dbReference>
<gene>
    <name evidence="3" type="ORF">NT6N_08080</name>
</gene>
<protein>
    <recommendedName>
        <fullName evidence="2">Pseudouridine synthase RsuA/RluA-like domain-containing protein</fullName>
    </recommendedName>
</protein>